<sequence>MVFQTLRYLWSPTFSAAEPNNGENPMVSNKSMLKDFLASIATMTGDLSNITAPPFVLDPKSVVEIPAFWAENPALFVSPALSEEPAERALAILRSFLAGIKSQCYMGHSEEEGVKKPLNAFLGELFLAQWEDKKLGNTYLVSEQVSHHPPITACRVWNPKHGVIAEGYNRQKITFSMGSVRIGSTGFALKSLEKYDEHYLLPLPDFKVKGVLSGAPYPEIGGDWYIPSTNGYMSKITFTGGKGLLGGGKKHEFSASLYKENEGESQPLYTIKGCWNTEFVIRDERKGKDVEVFSVVEQLKHLPELKLPPIEEMDPWESRRAWADTMAAIKRNDFRGTSQAKGFLEQGQRDMRKEEQKNGTKWQPVFFKNSNSHEIAQKLMAKLPGADFESTRNATNGVWLFDPEAYDKAQKPFHPDVEPDNVKAGGERRYSQVRESSRGSISSQSRTSRDFGRENINGTTASRTSIDSRQFHDSDVEENVGAKDHGRAGEIDAVEKDVGQQAKKDHNNVPGGRPEPATHQLQRKEEQVESGVEDLSLREKVAVEDMLRDKYASSS</sequence>
<organism evidence="1 2">
    <name type="scientific">Neophaeococcomyces mojaviensis</name>
    <dbReference type="NCBI Taxonomy" id="3383035"/>
    <lineage>
        <taxon>Eukaryota</taxon>
        <taxon>Fungi</taxon>
        <taxon>Dikarya</taxon>
        <taxon>Ascomycota</taxon>
        <taxon>Pezizomycotina</taxon>
        <taxon>Eurotiomycetes</taxon>
        <taxon>Chaetothyriomycetidae</taxon>
        <taxon>Chaetothyriales</taxon>
        <taxon>Chaetothyriales incertae sedis</taxon>
        <taxon>Neophaeococcomyces</taxon>
    </lineage>
</organism>
<dbReference type="Proteomes" id="UP001172386">
    <property type="component" value="Unassembled WGS sequence"/>
</dbReference>
<name>A0ACC3ADJ7_9EURO</name>
<gene>
    <name evidence="1" type="ORF">H2198_002592</name>
</gene>
<keyword evidence="2" id="KW-1185">Reference proteome</keyword>
<dbReference type="EMBL" id="JAPDRQ010000032">
    <property type="protein sequence ID" value="KAJ9660284.1"/>
    <property type="molecule type" value="Genomic_DNA"/>
</dbReference>
<evidence type="ECO:0000313" key="1">
    <source>
        <dbReference type="EMBL" id="KAJ9660284.1"/>
    </source>
</evidence>
<accession>A0ACC3ADJ7</accession>
<reference evidence="1" key="1">
    <citation type="submission" date="2022-10" db="EMBL/GenBank/DDBJ databases">
        <title>Culturing micro-colonial fungi from biological soil crusts in the Mojave desert and describing Neophaeococcomyces mojavensis, and introducing the new genera and species Taxawa tesnikishii.</title>
        <authorList>
            <person name="Kurbessoian T."/>
            <person name="Stajich J.E."/>
        </authorList>
    </citation>
    <scope>NUCLEOTIDE SEQUENCE</scope>
    <source>
        <strain evidence="1">JES_112</strain>
    </source>
</reference>
<comment type="caution">
    <text evidence="1">The sequence shown here is derived from an EMBL/GenBank/DDBJ whole genome shotgun (WGS) entry which is preliminary data.</text>
</comment>
<evidence type="ECO:0000313" key="2">
    <source>
        <dbReference type="Proteomes" id="UP001172386"/>
    </source>
</evidence>
<protein>
    <submittedName>
        <fullName evidence="1">Uncharacterized protein</fullName>
    </submittedName>
</protein>
<proteinExistence type="predicted"/>